<reference evidence="1 2" key="2">
    <citation type="journal article" date="2019" name="G3 (Bethesda)">
        <title>Hybrid Assembly of the Genome of the Entomopathogenic Nematode Steinernema carpocapsae Identifies the X-Chromosome.</title>
        <authorList>
            <person name="Serra L."/>
            <person name="Macchietto M."/>
            <person name="Macias-Munoz A."/>
            <person name="McGill C.J."/>
            <person name="Rodriguez I.M."/>
            <person name="Rodriguez B."/>
            <person name="Murad R."/>
            <person name="Mortazavi A."/>
        </authorList>
    </citation>
    <scope>NUCLEOTIDE SEQUENCE [LARGE SCALE GENOMIC DNA]</scope>
    <source>
        <strain evidence="1 2">ALL</strain>
    </source>
</reference>
<gene>
    <name evidence="1" type="ORF">L596_021107</name>
</gene>
<protein>
    <submittedName>
        <fullName evidence="1">Uncharacterized protein</fullName>
    </submittedName>
</protein>
<sequence length="96" mass="11048">MLRWLSLNQLSVARRVLITPFSISSISSSTLRVSQSEPSMRISNLPASKTIKYHAQLQLPGKLKVMMGFLQVYNNLLDFKRLHLTNTIWEWLSSND</sequence>
<proteinExistence type="predicted"/>
<dbReference type="EMBL" id="AZBU02000006">
    <property type="protein sequence ID" value="TKR73849.1"/>
    <property type="molecule type" value="Genomic_DNA"/>
</dbReference>
<organism evidence="1 2">
    <name type="scientific">Steinernema carpocapsae</name>
    <name type="common">Entomopathogenic nematode</name>
    <dbReference type="NCBI Taxonomy" id="34508"/>
    <lineage>
        <taxon>Eukaryota</taxon>
        <taxon>Metazoa</taxon>
        <taxon>Ecdysozoa</taxon>
        <taxon>Nematoda</taxon>
        <taxon>Chromadorea</taxon>
        <taxon>Rhabditida</taxon>
        <taxon>Tylenchina</taxon>
        <taxon>Panagrolaimomorpha</taxon>
        <taxon>Strongyloidoidea</taxon>
        <taxon>Steinernematidae</taxon>
        <taxon>Steinernema</taxon>
    </lineage>
</organism>
<dbReference type="AlphaFoldDB" id="A0A4U5MVI3"/>
<evidence type="ECO:0000313" key="1">
    <source>
        <dbReference type="EMBL" id="TKR73849.1"/>
    </source>
</evidence>
<keyword evidence="2" id="KW-1185">Reference proteome</keyword>
<accession>A0A4U5MVI3</accession>
<name>A0A4U5MVI3_STECR</name>
<evidence type="ECO:0000313" key="2">
    <source>
        <dbReference type="Proteomes" id="UP000298663"/>
    </source>
</evidence>
<comment type="caution">
    <text evidence="1">The sequence shown here is derived from an EMBL/GenBank/DDBJ whole genome shotgun (WGS) entry which is preliminary data.</text>
</comment>
<reference evidence="1 2" key="1">
    <citation type="journal article" date="2015" name="Genome Biol.">
        <title>Comparative genomics of Steinernema reveals deeply conserved gene regulatory networks.</title>
        <authorList>
            <person name="Dillman A.R."/>
            <person name="Macchietto M."/>
            <person name="Porter C.F."/>
            <person name="Rogers A."/>
            <person name="Williams B."/>
            <person name="Antoshechkin I."/>
            <person name="Lee M.M."/>
            <person name="Goodwin Z."/>
            <person name="Lu X."/>
            <person name="Lewis E.E."/>
            <person name="Goodrich-Blair H."/>
            <person name="Stock S.P."/>
            <person name="Adams B.J."/>
            <person name="Sternberg P.W."/>
            <person name="Mortazavi A."/>
        </authorList>
    </citation>
    <scope>NUCLEOTIDE SEQUENCE [LARGE SCALE GENOMIC DNA]</scope>
    <source>
        <strain evidence="1 2">ALL</strain>
    </source>
</reference>
<dbReference type="Proteomes" id="UP000298663">
    <property type="component" value="Unassembled WGS sequence"/>
</dbReference>